<dbReference type="OrthoDB" id="5168289at2"/>
<dbReference type="Proteomes" id="UP000295680">
    <property type="component" value="Unassembled WGS sequence"/>
</dbReference>
<dbReference type="PROSITE" id="PS51257">
    <property type="entry name" value="PROKAR_LIPOPROTEIN"/>
    <property type="match status" value="1"/>
</dbReference>
<keyword evidence="2" id="KW-0378">Hydrolase</keyword>
<reference evidence="2 3" key="1">
    <citation type="submission" date="2019-03" db="EMBL/GenBank/DDBJ databases">
        <title>Genomic Encyclopedia of Type Strains, Phase IV (KMG-IV): sequencing the most valuable type-strain genomes for metagenomic binning, comparative biology and taxonomic classification.</title>
        <authorList>
            <person name="Goeker M."/>
        </authorList>
    </citation>
    <scope>NUCLEOTIDE SEQUENCE [LARGE SCALE GENOMIC DNA]</scope>
    <source>
        <strain evidence="2 3">DSM 45934</strain>
    </source>
</reference>
<feature type="region of interest" description="Disordered" evidence="1">
    <location>
        <begin position="48"/>
        <end position="71"/>
    </location>
</feature>
<dbReference type="Pfam" id="PF04228">
    <property type="entry name" value="Zn_peptidase"/>
    <property type="match status" value="1"/>
</dbReference>
<dbReference type="InterPro" id="IPR007343">
    <property type="entry name" value="Uncharacterised_pept_Zn_put"/>
</dbReference>
<organism evidence="2 3">
    <name type="scientific">Actinocrispum wychmicini</name>
    <dbReference type="NCBI Taxonomy" id="1213861"/>
    <lineage>
        <taxon>Bacteria</taxon>
        <taxon>Bacillati</taxon>
        <taxon>Actinomycetota</taxon>
        <taxon>Actinomycetes</taxon>
        <taxon>Pseudonocardiales</taxon>
        <taxon>Pseudonocardiaceae</taxon>
        <taxon>Actinocrispum</taxon>
    </lineage>
</organism>
<gene>
    <name evidence="2" type="ORF">EV192_106761</name>
</gene>
<feature type="region of interest" description="Disordered" evidence="1">
    <location>
        <begin position="316"/>
        <end position="336"/>
    </location>
</feature>
<dbReference type="RefSeq" id="WP_132121203.1">
    <property type="nucleotide sequence ID" value="NZ_SLWS01000006.1"/>
</dbReference>
<dbReference type="GO" id="GO:0006508">
    <property type="term" value="P:proteolysis"/>
    <property type="evidence" value="ECO:0007669"/>
    <property type="project" value="UniProtKB-KW"/>
</dbReference>
<evidence type="ECO:0000313" key="2">
    <source>
        <dbReference type="EMBL" id="TCO57284.1"/>
    </source>
</evidence>
<keyword evidence="2" id="KW-0482">Metalloprotease</keyword>
<keyword evidence="2" id="KW-0645">Protease</keyword>
<dbReference type="AlphaFoldDB" id="A0A4R2JE72"/>
<name>A0A4R2JE72_9PSEU</name>
<comment type="caution">
    <text evidence="2">The sequence shown here is derived from an EMBL/GenBank/DDBJ whole genome shotgun (WGS) entry which is preliminary data.</text>
</comment>
<accession>A0A4R2JE72</accession>
<evidence type="ECO:0000313" key="3">
    <source>
        <dbReference type="Proteomes" id="UP000295680"/>
    </source>
</evidence>
<sequence>MRREAGRMAMAIAAVLVMLVGCGKAVTGSAKAEGEIDAGTVAGLQVTDDSQVPSGLRPDAPPPGLAADNADNGEMDQLALAAVADLYEYWGKEMPADFDGQKFTPLAKLTSYDSKGKGLQLCQTSTAGLVNAFYCSLDDSISWDRGVLLPELSKKFGKMSVVTVLAHETGHAVQFKLGPKSNITQATKTIVKENQADCYAGAFFRWIADGKSKRFQISTGEGLNRILATMFFIRDPVGTDANKSGAHGLAWDREFGFQAGFTDGPKRCAKIDQAEIDSRVKEQDYAENDKLRGDVPVDDKHIKELQISLDAAFKQSGSTPPKIVDNGSKCSSSRTTTPAAFCPGENIVAIDRAALAKLGTPPKRGQGQEPGADGVGIGDFAAFAEIASRYTLSVQKANNLKLDDEKAALRTACLVGAWANVAQQPGQGDNVLRMSPGDLDEAVAEMLMGKSLIAADINGSPVRAGFARVEAFRLGFTSAKECTARFT</sequence>
<keyword evidence="3" id="KW-1185">Reference proteome</keyword>
<dbReference type="EMBL" id="SLWS01000006">
    <property type="protein sequence ID" value="TCO57284.1"/>
    <property type="molecule type" value="Genomic_DNA"/>
</dbReference>
<protein>
    <submittedName>
        <fullName evidence="2">Putative metalloprotease</fullName>
    </submittedName>
</protein>
<proteinExistence type="predicted"/>
<dbReference type="GO" id="GO:0008237">
    <property type="term" value="F:metallopeptidase activity"/>
    <property type="evidence" value="ECO:0007669"/>
    <property type="project" value="UniProtKB-KW"/>
</dbReference>
<dbReference type="SUPFAM" id="SSF55486">
    <property type="entry name" value="Metalloproteases ('zincins'), catalytic domain"/>
    <property type="match status" value="1"/>
</dbReference>
<evidence type="ECO:0000256" key="1">
    <source>
        <dbReference type="SAM" id="MobiDB-lite"/>
    </source>
</evidence>